<proteinExistence type="predicted"/>
<evidence type="ECO:0000313" key="4">
    <source>
        <dbReference type="EMBL" id="CAB4199398.1"/>
    </source>
</evidence>
<keyword evidence="1" id="KW-1133">Transmembrane helix</keyword>
<evidence type="ECO:0000313" key="3">
    <source>
        <dbReference type="EMBL" id="CAB4169808.1"/>
    </source>
</evidence>
<protein>
    <submittedName>
        <fullName evidence="4">Uncharacterized protein</fullName>
    </submittedName>
</protein>
<keyword evidence="1" id="KW-0812">Transmembrane</keyword>
<dbReference type="EMBL" id="LR797283">
    <property type="protein sequence ID" value="CAB4199398.1"/>
    <property type="molecule type" value="Genomic_DNA"/>
</dbReference>
<keyword evidence="1" id="KW-0472">Membrane</keyword>
<accession>A0A6J5S027</accession>
<organism evidence="4">
    <name type="scientific">uncultured Caudovirales phage</name>
    <dbReference type="NCBI Taxonomy" id="2100421"/>
    <lineage>
        <taxon>Viruses</taxon>
        <taxon>Duplodnaviria</taxon>
        <taxon>Heunggongvirae</taxon>
        <taxon>Uroviricota</taxon>
        <taxon>Caudoviricetes</taxon>
        <taxon>Peduoviridae</taxon>
        <taxon>Maltschvirus</taxon>
        <taxon>Maltschvirus maltsch</taxon>
    </lineage>
</organism>
<evidence type="ECO:0000256" key="1">
    <source>
        <dbReference type="SAM" id="Phobius"/>
    </source>
</evidence>
<dbReference type="EMBL" id="LR796314">
    <property type="protein sequence ID" value="CAB4136212.1"/>
    <property type="molecule type" value="Genomic_DNA"/>
</dbReference>
<feature type="transmembrane region" description="Helical" evidence="1">
    <location>
        <begin position="6"/>
        <end position="27"/>
    </location>
</feature>
<reference evidence="4" key="1">
    <citation type="submission" date="2020-05" db="EMBL/GenBank/DDBJ databases">
        <authorList>
            <person name="Chiriac C."/>
            <person name="Salcher M."/>
            <person name="Ghai R."/>
            <person name="Kavagutti S V."/>
        </authorList>
    </citation>
    <scope>NUCLEOTIDE SEQUENCE</scope>
</reference>
<gene>
    <name evidence="4" type="ORF">UFOVP1334_37</name>
    <name evidence="2" type="ORF">UFOVP296_30</name>
    <name evidence="3" type="ORF">UFOVP912_5</name>
</gene>
<sequence>MNISDVTALTAIGAVITALTGVIKILWVKIESAIQKSEEARIACENDRKSLWIELRQLAEKTGLCNADPCPLKQKK</sequence>
<evidence type="ECO:0000313" key="2">
    <source>
        <dbReference type="EMBL" id="CAB4136212.1"/>
    </source>
</evidence>
<name>A0A6J5S027_9CAUD</name>
<dbReference type="EMBL" id="LR796853">
    <property type="protein sequence ID" value="CAB4169808.1"/>
    <property type="molecule type" value="Genomic_DNA"/>
</dbReference>